<protein>
    <submittedName>
        <fullName evidence="3">Putative transposase</fullName>
    </submittedName>
</protein>
<dbReference type="InterPro" id="IPR003346">
    <property type="entry name" value="Transposase_20"/>
</dbReference>
<dbReference type="InterPro" id="IPR002525">
    <property type="entry name" value="Transp_IS110-like_N"/>
</dbReference>
<organism evidence="3">
    <name type="scientific">Yersinia enterocolitica</name>
    <dbReference type="NCBI Taxonomy" id="630"/>
    <lineage>
        <taxon>Bacteria</taxon>
        <taxon>Pseudomonadati</taxon>
        <taxon>Pseudomonadota</taxon>
        <taxon>Gammaproteobacteria</taxon>
        <taxon>Enterobacterales</taxon>
        <taxon>Yersiniaceae</taxon>
        <taxon>Yersinia</taxon>
    </lineage>
</organism>
<accession>F2Q7U7</accession>
<dbReference type="NCBIfam" id="NF033542">
    <property type="entry name" value="transpos_IS110"/>
    <property type="match status" value="1"/>
</dbReference>
<gene>
    <name evidence="3" type="ORF">Y69_0205</name>
</gene>
<evidence type="ECO:0000259" key="2">
    <source>
        <dbReference type="Pfam" id="PF02371"/>
    </source>
</evidence>
<evidence type="ECO:0000259" key="1">
    <source>
        <dbReference type="Pfam" id="PF01548"/>
    </source>
</evidence>
<dbReference type="AlphaFoldDB" id="F2Q7U7"/>
<proteinExistence type="predicted"/>
<name>F2Q7U7_YEREN</name>
<dbReference type="EMBL" id="FN298493">
    <property type="protein sequence ID" value="CAX67669.1"/>
    <property type="molecule type" value="Genomic_DNA"/>
</dbReference>
<dbReference type="GO" id="GO:0003677">
    <property type="term" value="F:DNA binding"/>
    <property type="evidence" value="ECO:0007669"/>
    <property type="project" value="InterPro"/>
</dbReference>
<dbReference type="RefSeq" id="WP_032909108.1">
    <property type="nucleotide sequence ID" value="NZ_CGBA01000036.1"/>
</dbReference>
<dbReference type="PANTHER" id="PTHR33055">
    <property type="entry name" value="TRANSPOSASE FOR INSERTION SEQUENCE ELEMENT IS1111A"/>
    <property type="match status" value="1"/>
</dbReference>
<dbReference type="GO" id="GO:0004803">
    <property type="term" value="F:transposase activity"/>
    <property type="evidence" value="ECO:0007669"/>
    <property type="project" value="InterPro"/>
</dbReference>
<feature type="domain" description="Transposase IS116/IS110/IS902 C-terminal" evidence="2">
    <location>
        <begin position="232"/>
        <end position="315"/>
    </location>
</feature>
<feature type="domain" description="Transposase IS110-like N-terminal" evidence="1">
    <location>
        <begin position="13"/>
        <end position="159"/>
    </location>
</feature>
<dbReference type="InterPro" id="IPR047650">
    <property type="entry name" value="Transpos_IS110"/>
</dbReference>
<dbReference type="GO" id="GO:0006313">
    <property type="term" value="P:DNA transposition"/>
    <property type="evidence" value="ECO:0007669"/>
    <property type="project" value="InterPro"/>
</dbReference>
<dbReference type="Pfam" id="PF02371">
    <property type="entry name" value="Transposase_20"/>
    <property type="match status" value="1"/>
</dbReference>
<sequence>MKNHHSFNDSVILGVDTHLDIHVGAVLSYDGKLLGTKVIQTNQVGYEELFDWVLTFGSVERAGIEGTGTYGAGLTRFLIKKGLDVLEINRPDRSKRRLKGKSDPLDAENAARTVLSGSAKAVPKLQSGACEALRIISVARRSAVKAKIQVINQLRALLVSAPQDIRDMLWKSKPLECVTACMSFESAEKSPLLLALCCTLRSLAKRWLALAEELTQLDELLDNLTQEYAGSLRRQFGVGPQTAAILLAVAGDNPERLKNEAALASLCGVNPLPASSGKTIRHRLNRGGSREANNALWTIALVRMRSDPRTKVYVQRRTGEGLSTKEILRCLKRYIVRELYPLILTDLGRAQLRALT</sequence>
<dbReference type="PANTHER" id="PTHR33055:SF16">
    <property type="entry name" value="TRANSPOSASE FOR INSERTION SEQUENCE ELEMENT IS1547"/>
    <property type="match status" value="1"/>
</dbReference>
<dbReference type="PATRIC" id="fig|630.32.peg.3584"/>
<dbReference type="Pfam" id="PF01548">
    <property type="entry name" value="DEDD_Tnp_IS110"/>
    <property type="match status" value="1"/>
</dbReference>
<evidence type="ECO:0000313" key="3">
    <source>
        <dbReference type="EMBL" id="CAX67669.1"/>
    </source>
</evidence>
<reference evidence="3" key="1">
    <citation type="submission" date="2009-04" db="EMBL/GenBank/DDBJ databases">
        <title>Novel enterobacterial integrative and conjugative elements (ICEs), including a mobilisable relateive of SPI-7.</title>
        <authorList>
            <person name="Seth-Smith H.M."/>
        </authorList>
    </citation>
    <scope>NUCLEOTIDE SEQUENCE</scope>
    <source>
        <strain evidence="3">Y69</strain>
    </source>
</reference>